<accession>A0A7R9A1J2</accession>
<evidence type="ECO:0000313" key="4">
    <source>
        <dbReference type="Proteomes" id="UP000677054"/>
    </source>
</evidence>
<dbReference type="InterPro" id="IPR027417">
    <property type="entry name" value="P-loop_NTPase"/>
</dbReference>
<evidence type="ECO:0000313" key="3">
    <source>
        <dbReference type="EMBL" id="CAD7244793.1"/>
    </source>
</evidence>
<evidence type="ECO:0000256" key="1">
    <source>
        <dbReference type="SAM" id="Coils"/>
    </source>
</evidence>
<dbReference type="PANTHER" id="PTHR32046">
    <property type="entry name" value="G DOMAIN-CONTAINING PROTEIN"/>
    <property type="match status" value="1"/>
</dbReference>
<sequence length="693" mass="79213">MRSNKGEKTLAEIMKNEAILHKRGKESKPSVYLLRNYPVLHNSTLGVAKYCIGPEHLRNKYDEKVLLVVGETGAGKTTMINGLVNYVYGVRWEDDFRFKVVREAGDVNREDGIHSQTKWVSAYSFLWQEGMRIPYTLTVIDTPGLGDTEGLQKDEELVVKMKEFLELCAPDMDFINAVGFVLQASTSRLTATQKYIFLAISQLFGIDTKDKFVLLISFSDGQEAPVIQTVEGAGFSYNKDYYFNNSALFASNNWEPQNMFWDLGLKSNEIFLNSLGKTSPVGLAQTKIVLAKRQDLNETLKELQKMIPEVSSKIIHLEDKCLLLKNNLSTEVLKIPLEKENAINCSKCKHTTCEYPATISKLTDVKESKCMKSEDKSFHCKKCGCSWRNHRLEPKRYEMKATPKRKRRKDSVKDDEERRQRRDLQRLINEIQKNQVELLSLIQRAHHATNELRKIALNPDPMPMEEYINFLIDLEKKEHKEGFSMRIQRLEQVKQACDVCKKMLEEENISADFPDVMHILEKQGIDFESLTNDSTDTEPEAEAPWNIVDTFKMHHGFIVNLVNAHCGSRVHVVKMGLSNSEGCIFTDPAMMQELPPRVMNPSETMYVRPSMLLKTICKRCSKLNGHGSYLPVSLKDPHETPSENMSWLHPYSKDQVMNFQDDVTSGAHEMRVEDCARLDPFATLGCSELTAIL</sequence>
<dbReference type="OrthoDB" id="2386367at2759"/>
<dbReference type="EMBL" id="LR900228">
    <property type="protein sequence ID" value="CAD7244793.1"/>
    <property type="molecule type" value="Genomic_DNA"/>
</dbReference>
<name>A0A7R9A1J2_9CRUS</name>
<dbReference type="EMBL" id="CAJPEV010000711">
    <property type="protein sequence ID" value="CAG0887836.1"/>
    <property type="molecule type" value="Genomic_DNA"/>
</dbReference>
<organism evidence="3">
    <name type="scientific">Darwinula stevensoni</name>
    <dbReference type="NCBI Taxonomy" id="69355"/>
    <lineage>
        <taxon>Eukaryota</taxon>
        <taxon>Metazoa</taxon>
        <taxon>Ecdysozoa</taxon>
        <taxon>Arthropoda</taxon>
        <taxon>Crustacea</taxon>
        <taxon>Oligostraca</taxon>
        <taxon>Ostracoda</taxon>
        <taxon>Podocopa</taxon>
        <taxon>Podocopida</taxon>
        <taxon>Darwinulocopina</taxon>
        <taxon>Darwinuloidea</taxon>
        <taxon>Darwinulidae</taxon>
        <taxon>Darwinula</taxon>
    </lineage>
</organism>
<keyword evidence="4" id="KW-1185">Reference proteome</keyword>
<feature type="coiled-coil region" evidence="1">
    <location>
        <begin position="293"/>
        <end position="320"/>
    </location>
</feature>
<dbReference type="AlphaFoldDB" id="A0A7R9A1J2"/>
<dbReference type="Proteomes" id="UP000677054">
    <property type="component" value="Unassembled WGS sequence"/>
</dbReference>
<keyword evidence="1" id="KW-0175">Coiled coil</keyword>
<dbReference type="Gene3D" id="3.40.50.300">
    <property type="entry name" value="P-loop containing nucleotide triphosphate hydrolases"/>
    <property type="match status" value="1"/>
</dbReference>
<feature type="region of interest" description="Disordered" evidence="2">
    <location>
        <begin position="396"/>
        <end position="420"/>
    </location>
</feature>
<feature type="compositionally biased region" description="Basic and acidic residues" evidence="2">
    <location>
        <begin position="411"/>
        <end position="420"/>
    </location>
</feature>
<protein>
    <recommendedName>
        <fullName evidence="5">AIG1-type G domain-containing protein</fullName>
    </recommendedName>
</protein>
<reference evidence="3" key="1">
    <citation type="submission" date="2020-11" db="EMBL/GenBank/DDBJ databases">
        <authorList>
            <person name="Tran Van P."/>
        </authorList>
    </citation>
    <scope>NUCLEOTIDE SEQUENCE</scope>
</reference>
<dbReference type="SUPFAM" id="SSF52540">
    <property type="entry name" value="P-loop containing nucleoside triphosphate hydrolases"/>
    <property type="match status" value="1"/>
</dbReference>
<evidence type="ECO:0008006" key="5">
    <source>
        <dbReference type="Google" id="ProtNLM"/>
    </source>
</evidence>
<dbReference type="PANTHER" id="PTHR32046:SF14">
    <property type="match status" value="1"/>
</dbReference>
<gene>
    <name evidence="3" type="ORF">DSTB1V02_LOCUS4680</name>
</gene>
<proteinExistence type="predicted"/>
<evidence type="ECO:0000256" key="2">
    <source>
        <dbReference type="SAM" id="MobiDB-lite"/>
    </source>
</evidence>